<dbReference type="GO" id="GO:0006508">
    <property type="term" value="P:proteolysis"/>
    <property type="evidence" value="ECO:0007669"/>
    <property type="project" value="InterPro"/>
</dbReference>
<dbReference type="EMBL" id="CYKH01002151">
    <property type="protein sequence ID" value="CUG93388.1"/>
    <property type="molecule type" value="Genomic_DNA"/>
</dbReference>
<evidence type="ECO:0000259" key="1">
    <source>
        <dbReference type="Pfam" id="PF00326"/>
    </source>
</evidence>
<sequence length="812" mass="90272">MSATPTVAEIADDIQKLTALRGCFARPQKLSWVSNRLYWLEGMTQELYHVDVGVTEGEPLAPQRTIVVAQTDATKEPAVERKLTKEEELLRERQRTIVSGISWYSVRESDGVVLYISAMALFMYSPQHKKTLNVLDFMSSEAKVSCSSAPCINIQCVEGDVTLSHFTFVCDANVFSLDIVQSHFEEGRLELNVQRITTVGKALSEFGTADYIMQEEFDRYTGHVAKGDSILMLHTDTSMLRKVSIAAENGEIEELPFPRVGDPNALSSVAIYNKKSKTFSCIPNSALEKAFGNAFVTHPSPALEYITRFGFINDETIYLQLLDRKQENCAILSIAISALPCVDESSILRSATDFHNADSTLGTIFQEGVNVVWSQSIPFAWCEITNAIRLSSSPQLLGAHAADTGGQFFHIFQNSGINEWQQLTKGDWNVVARSVVFSTDRVFFESNIGDRLGNVFCSVPVHHGDGGVVSPTIISQPGECVHSFIVSNDRQHVAYVASTETDLATLWVVRLGEDGNPISSTIRRDIPLDWELKRNTALLASLVRPHIVTYTNPRGVPISGAVFLPKEENAAGGTALLPLMMYVYGGPHVQLVYSNAVEIACSPTIQAMLKRGIAVAIVDNQMSNANGLKDLSVCKKRMGQFEVEEYVAFKKQLCQDPQFSSIIDSSRIGVFGWSYGGYATLLCMSQAQQEFKLGYSGAPVGDWRLYDTGYTERYMGLLNDVDENGRNCYEDSRVARFADGFPDELDRLYIAHGLLDENVHFSHSCDVISALVERFKPYQMLVYPGERHGLRQKKTSRNHHDAQMIRTIMARL</sequence>
<evidence type="ECO:0000313" key="4">
    <source>
        <dbReference type="Proteomes" id="UP000051952"/>
    </source>
</evidence>
<dbReference type="Gene3D" id="2.140.10.30">
    <property type="entry name" value="Dipeptidylpeptidase IV, N-terminal domain"/>
    <property type="match status" value="1"/>
</dbReference>
<dbReference type="GO" id="GO:0008239">
    <property type="term" value="F:dipeptidyl-peptidase activity"/>
    <property type="evidence" value="ECO:0007669"/>
    <property type="project" value="TreeGrafter"/>
</dbReference>
<dbReference type="OrthoDB" id="16520at2759"/>
<dbReference type="Gene3D" id="3.40.50.1820">
    <property type="entry name" value="alpha/beta hydrolase"/>
    <property type="match status" value="1"/>
</dbReference>
<dbReference type="InterPro" id="IPR050278">
    <property type="entry name" value="Serine_Prot_S9B/DPPIV"/>
</dbReference>
<dbReference type="InterPro" id="IPR001375">
    <property type="entry name" value="Peptidase_S9_cat"/>
</dbReference>
<dbReference type="Pfam" id="PF00326">
    <property type="entry name" value="Peptidase_S9"/>
    <property type="match status" value="1"/>
</dbReference>
<dbReference type="PANTHER" id="PTHR11731">
    <property type="entry name" value="PROTEASE FAMILY S9B,C DIPEPTIDYL-PEPTIDASE IV-RELATED"/>
    <property type="match status" value="1"/>
</dbReference>
<dbReference type="GO" id="GO:0008236">
    <property type="term" value="F:serine-type peptidase activity"/>
    <property type="evidence" value="ECO:0007669"/>
    <property type="project" value="InterPro"/>
</dbReference>
<dbReference type="PANTHER" id="PTHR11731:SF193">
    <property type="entry name" value="DIPEPTIDYL PEPTIDASE 9"/>
    <property type="match status" value="1"/>
</dbReference>
<name>A0A0S4JPE0_BODSA</name>
<reference evidence="4" key="1">
    <citation type="submission" date="2015-09" db="EMBL/GenBank/DDBJ databases">
        <authorList>
            <consortium name="Pathogen Informatics"/>
        </authorList>
    </citation>
    <scope>NUCLEOTIDE SEQUENCE [LARGE SCALE GENOMIC DNA]</scope>
    <source>
        <strain evidence="4">Lake Konstanz</strain>
    </source>
</reference>
<accession>A0A0S4JPE0</accession>
<dbReference type="SUPFAM" id="SSF53474">
    <property type="entry name" value="alpha/beta-Hydrolases"/>
    <property type="match status" value="1"/>
</dbReference>
<organism evidence="3 4">
    <name type="scientific">Bodo saltans</name>
    <name type="common">Flagellated protozoan</name>
    <dbReference type="NCBI Taxonomy" id="75058"/>
    <lineage>
        <taxon>Eukaryota</taxon>
        <taxon>Discoba</taxon>
        <taxon>Euglenozoa</taxon>
        <taxon>Kinetoplastea</taxon>
        <taxon>Metakinetoplastina</taxon>
        <taxon>Eubodonida</taxon>
        <taxon>Bodonidae</taxon>
        <taxon>Bodo</taxon>
    </lineage>
</organism>
<evidence type="ECO:0000313" key="3">
    <source>
        <dbReference type="EMBL" id="CUG93388.1"/>
    </source>
</evidence>
<proteinExistence type="predicted"/>
<dbReference type="InterPro" id="IPR002469">
    <property type="entry name" value="Peptidase_S9B_N"/>
</dbReference>
<dbReference type="Proteomes" id="UP000051952">
    <property type="component" value="Unassembled WGS sequence"/>
</dbReference>
<feature type="domain" description="Dipeptidylpeptidase IV N-terminal" evidence="2">
    <location>
        <begin position="187"/>
        <end position="462"/>
    </location>
</feature>
<gene>
    <name evidence="3" type="ORF">BSAL_42630</name>
</gene>
<feature type="domain" description="Peptidase S9 prolyl oligopeptidase catalytic" evidence="1">
    <location>
        <begin position="604"/>
        <end position="802"/>
    </location>
</feature>
<dbReference type="VEuPathDB" id="TriTrypDB:BSAL_42630"/>
<dbReference type="AlphaFoldDB" id="A0A0S4JPE0"/>
<evidence type="ECO:0000259" key="2">
    <source>
        <dbReference type="Pfam" id="PF00930"/>
    </source>
</evidence>
<protein>
    <submittedName>
        <fullName evidence="3">Dipeptidyl-peptidase 8-like serine peptidase, putative</fullName>
    </submittedName>
</protein>
<dbReference type="InterPro" id="IPR029058">
    <property type="entry name" value="AB_hydrolase_fold"/>
</dbReference>
<dbReference type="Pfam" id="PF00930">
    <property type="entry name" value="DPPIV_N"/>
    <property type="match status" value="1"/>
</dbReference>
<keyword evidence="4" id="KW-1185">Reference proteome</keyword>
<dbReference type="OMA" id="DIWVTNI"/>
<dbReference type="SUPFAM" id="SSF82171">
    <property type="entry name" value="DPP6 N-terminal domain-like"/>
    <property type="match status" value="1"/>
</dbReference>